<organism evidence="1">
    <name type="scientific">marine sediment metagenome</name>
    <dbReference type="NCBI Taxonomy" id="412755"/>
    <lineage>
        <taxon>unclassified sequences</taxon>
        <taxon>metagenomes</taxon>
        <taxon>ecological metagenomes</taxon>
    </lineage>
</organism>
<comment type="caution">
    <text evidence="1">The sequence shown here is derived from an EMBL/GenBank/DDBJ whole genome shotgun (WGS) entry which is preliminary data.</text>
</comment>
<dbReference type="EMBL" id="BARS01026443">
    <property type="protein sequence ID" value="GAG00905.1"/>
    <property type="molecule type" value="Genomic_DNA"/>
</dbReference>
<protein>
    <submittedName>
        <fullName evidence="1">Uncharacterized protein</fullName>
    </submittedName>
</protein>
<dbReference type="AlphaFoldDB" id="X0U5Q9"/>
<evidence type="ECO:0000313" key="1">
    <source>
        <dbReference type="EMBL" id="GAG00905.1"/>
    </source>
</evidence>
<reference evidence="1" key="1">
    <citation type="journal article" date="2014" name="Front. Microbiol.">
        <title>High frequency of phylogenetically diverse reductive dehalogenase-homologous genes in deep subseafloor sedimentary metagenomes.</title>
        <authorList>
            <person name="Kawai M."/>
            <person name="Futagami T."/>
            <person name="Toyoda A."/>
            <person name="Takaki Y."/>
            <person name="Nishi S."/>
            <person name="Hori S."/>
            <person name="Arai W."/>
            <person name="Tsubouchi T."/>
            <person name="Morono Y."/>
            <person name="Uchiyama I."/>
            <person name="Ito T."/>
            <person name="Fujiyama A."/>
            <person name="Inagaki F."/>
            <person name="Takami H."/>
        </authorList>
    </citation>
    <scope>NUCLEOTIDE SEQUENCE</scope>
    <source>
        <strain evidence="1">Expedition CK06-06</strain>
    </source>
</reference>
<sequence length="138" mass="15563">MSKAPRIIDDLDLRGVVRNAAWESVAQLVVNNTICDKFSNVRNALIAGSFEFIERQLAFRVGLVKFLRSFACIPLRDKFRQETLDFIAVHTIATRVGASTVRIRNLAIGYDCAYDFCEIADLVVLLSDPDIECFAKYL</sequence>
<accession>X0U5Q9</accession>
<name>X0U5Q9_9ZZZZ</name>
<gene>
    <name evidence="1" type="ORF">S01H1_41666</name>
</gene>
<proteinExistence type="predicted"/>